<name>A0A2D2ATB9_9CAUL</name>
<feature type="region of interest" description="Disordered" evidence="1">
    <location>
        <begin position="1"/>
        <end position="24"/>
    </location>
</feature>
<protein>
    <submittedName>
        <fullName evidence="2">Uncharacterized protein</fullName>
    </submittedName>
</protein>
<dbReference type="Proteomes" id="UP000228945">
    <property type="component" value="Chromosome"/>
</dbReference>
<evidence type="ECO:0000313" key="3">
    <source>
        <dbReference type="Proteomes" id="UP000228945"/>
    </source>
</evidence>
<dbReference type="EMBL" id="CP024201">
    <property type="protein sequence ID" value="ATQ41217.1"/>
    <property type="molecule type" value="Genomic_DNA"/>
</dbReference>
<dbReference type="AlphaFoldDB" id="A0A2D2ATB9"/>
<dbReference type="KEGG" id="cmb:CSW64_01725"/>
<proteinExistence type="predicted"/>
<evidence type="ECO:0000313" key="2">
    <source>
        <dbReference type="EMBL" id="ATQ41217.1"/>
    </source>
</evidence>
<evidence type="ECO:0000256" key="1">
    <source>
        <dbReference type="SAM" id="MobiDB-lite"/>
    </source>
</evidence>
<gene>
    <name evidence="2" type="ORF">CSW64_01725</name>
</gene>
<accession>A0A2D2ATB9</accession>
<organism evidence="2 3">
    <name type="scientific">Caulobacter mirabilis</name>
    <dbReference type="NCBI Taxonomy" id="69666"/>
    <lineage>
        <taxon>Bacteria</taxon>
        <taxon>Pseudomonadati</taxon>
        <taxon>Pseudomonadota</taxon>
        <taxon>Alphaproteobacteria</taxon>
        <taxon>Caulobacterales</taxon>
        <taxon>Caulobacteraceae</taxon>
        <taxon>Caulobacter</taxon>
    </lineage>
</organism>
<sequence length="95" mass="10034">METWRGKSGDPLRGKLGLSQSTKTAADGEAVFWLRRAEAVGCGIDASGQMRCLTAGADATCVLAIGFDKQGKVKTWRISGAPPACQMFVDELTPS</sequence>
<feature type="compositionally biased region" description="Basic and acidic residues" evidence="1">
    <location>
        <begin position="1"/>
        <end position="13"/>
    </location>
</feature>
<reference evidence="2 3" key="1">
    <citation type="submission" date="2017-10" db="EMBL/GenBank/DDBJ databases">
        <title>Genome sequence of Caulobacter mirabilis FWC38.</title>
        <authorList>
            <person name="Fiebig A."/>
            <person name="Crosson S."/>
        </authorList>
    </citation>
    <scope>NUCLEOTIDE SEQUENCE [LARGE SCALE GENOMIC DNA]</scope>
    <source>
        <strain evidence="2 3">FWC 38</strain>
    </source>
</reference>
<keyword evidence="3" id="KW-1185">Reference proteome</keyword>